<dbReference type="PANTHER" id="PTHR45674">
    <property type="entry name" value="DNA LIGASE 1/3 FAMILY MEMBER"/>
    <property type="match status" value="1"/>
</dbReference>
<reference evidence="6 7" key="1">
    <citation type="submission" date="2017-03" db="EMBL/GenBank/DDBJ databases">
        <title>Lifting the veil on microbial sulfur biogeochemistry in mining wastewaters.</title>
        <authorList>
            <person name="Kantor R.S."/>
            <person name="Colenbrander Nelson T."/>
            <person name="Marshall S."/>
            <person name="Bennett D."/>
            <person name="Apte S."/>
            <person name="Camacho D."/>
            <person name="Thomas B.C."/>
            <person name="Warren L.A."/>
            <person name="Banfield J.F."/>
        </authorList>
    </citation>
    <scope>NUCLEOTIDE SEQUENCE [LARGE SCALE GENOMIC DNA]</scope>
    <source>
        <strain evidence="6">32-67-7</strain>
    </source>
</reference>
<name>A0A258CX43_CAUVI</name>
<dbReference type="Gene3D" id="2.40.50.140">
    <property type="entry name" value="Nucleic acid-binding proteins"/>
    <property type="match status" value="1"/>
</dbReference>
<dbReference type="SUPFAM" id="SSF56091">
    <property type="entry name" value="DNA ligase/mRNA capping enzyme, catalytic domain"/>
    <property type="match status" value="1"/>
</dbReference>
<dbReference type="InterPro" id="IPR050191">
    <property type="entry name" value="ATP-dep_DNA_ligase"/>
</dbReference>
<evidence type="ECO:0000259" key="5">
    <source>
        <dbReference type="PROSITE" id="PS50160"/>
    </source>
</evidence>
<dbReference type="CDD" id="cd07971">
    <property type="entry name" value="OBF_DNA_ligase_LigD"/>
    <property type="match status" value="1"/>
</dbReference>
<dbReference type="Proteomes" id="UP000215616">
    <property type="component" value="Unassembled WGS sequence"/>
</dbReference>
<keyword evidence="3" id="KW-0436">Ligase</keyword>
<dbReference type="GO" id="GO:0003910">
    <property type="term" value="F:DNA ligase (ATP) activity"/>
    <property type="evidence" value="ECO:0007669"/>
    <property type="project" value="UniProtKB-EC"/>
</dbReference>
<dbReference type="GO" id="GO:0005524">
    <property type="term" value="F:ATP binding"/>
    <property type="evidence" value="ECO:0007669"/>
    <property type="project" value="InterPro"/>
</dbReference>
<comment type="similarity">
    <text evidence="1">Belongs to the ATP-dependent DNA ligase family.</text>
</comment>
<dbReference type="EMBL" id="NCDQ01000353">
    <property type="protein sequence ID" value="OYW99933.1"/>
    <property type="molecule type" value="Genomic_DNA"/>
</dbReference>
<dbReference type="AlphaFoldDB" id="A0A258CX43"/>
<accession>A0A258CX43</accession>
<feature type="domain" description="ATP-dependent DNA ligase family profile" evidence="5">
    <location>
        <begin position="45"/>
        <end position="129"/>
    </location>
</feature>
<dbReference type="InterPro" id="IPR012310">
    <property type="entry name" value="DNA_ligase_ATP-dep_cent"/>
</dbReference>
<sequence>MSAEVAELPDGIYDGELCAMDAKGRPNFSTLKSDIQRGALDRLVFFLFDAPWLDGQDLRDLPLSERRRRLSLALEDLDLPATIRLVDPLPGSGRDLHLSACKMGLEGIVSKRLNAPYRAGKDGSWTKAKCRPALEVVIGGWKTEGLRFTGLLTGVYRDGQFVYSGSVGTGFTAKSMSELLPKLSAARSDVSPYAAGAPRKTSDIHWVEPILVANVEIAEWTNSGKLRQASYKGLREDKDPRDVVFETLD</sequence>
<protein>
    <recommendedName>
        <fullName evidence="2">DNA ligase (ATP)</fullName>
        <ecNumber evidence="2">6.5.1.1</ecNumber>
    </recommendedName>
</protein>
<evidence type="ECO:0000256" key="1">
    <source>
        <dbReference type="ARBA" id="ARBA00007572"/>
    </source>
</evidence>
<evidence type="ECO:0000256" key="3">
    <source>
        <dbReference type="ARBA" id="ARBA00022598"/>
    </source>
</evidence>
<dbReference type="PROSITE" id="PS50160">
    <property type="entry name" value="DNA_LIGASE_A3"/>
    <property type="match status" value="1"/>
</dbReference>
<evidence type="ECO:0000256" key="4">
    <source>
        <dbReference type="ARBA" id="ARBA00034003"/>
    </source>
</evidence>
<dbReference type="GO" id="GO:0006281">
    <property type="term" value="P:DNA repair"/>
    <property type="evidence" value="ECO:0007669"/>
    <property type="project" value="InterPro"/>
</dbReference>
<comment type="caution">
    <text evidence="6">The sequence shown here is derived from an EMBL/GenBank/DDBJ whole genome shotgun (WGS) entry which is preliminary data.</text>
</comment>
<dbReference type="Pfam" id="PF01068">
    <property type="entry name" value="DNA_ligase_A_M"/>
    <property type="match status" value="1"/>
</dbReference>
<dbReference type="GO" id="GO:0006310">
    <property type="term" value="P:DNA recombination"/>
    <property type="evidence" value="ECO:0007669"/>
    <property type="project" value="InterPro"/>
</dbReference>
<dbReference type="Gene3D" id="3.30.470.30">
    <property type="entry name" value="DNA ligase/mRNA capping enzyme"/>
    <property type="match status" value="1"/>
</dbReference>
<gene>
    <name evidence="6" type="ORF">B7Z12_17130</name>
</gene>
<evidence type="ECO:0000313" key="7">
    <source>
        <dbReference type="Proteomes" id="UP000215616"/>
    </source>
</evidence>
<evidence type="ECO:0000313" key="6">
    <source>
        <dbReference type="EMBL" id="OYW99933.1"/>
    </source>
</evidence>
<dbReference type="SUPFAM" id="SSF50249">
    <property type="entry name" value="Nucleic acid-binding proteins"/>
    <property type="match status" value="1"/>
</dbReference>
<dbReference type="InterPro" id="IPR012309">
    <property type="entry name" value="DNA_ligase_ATP-dep_C"/>
</dbReference>
<dbReference type="InterPro" id="IPR012340">
    <property type="entry name" value="NA-bd_OB-fold"/>
</dbReference>
<comment type="catalytic activity">
    <reaction evidence="4">
        <text>ATP + (deoxyribonucleotide)n-3'-hydroxyl + 5'-phospho-(deoxyribonucleotide)m = (deoxyribonucleotide)n+m + AMP + diphosphate.</text>
        <dbReference type="EC" id="6.5.1.1"/>
    </reaction>
</comment>
<dbReference type="Pfam" id="PF04679">
    <property type="entry name" value="DNA_ligase_A_C"/>
    <property type="match status" value="1"/>
</dbReference>
<dbReference type="PANTHER" id="PTHR45674:SF4">
    <property type="entry name" value="DNA LIGASE 1"/>
    <property type="match status" value="1"/>
</dbReference>
<dbReference type="Gene3D" id="3.30.1490.70">
    <property type="match status" value="1"/>
</dbReference>
<proteinExistence type="inferred from homology"/>
<dbReference type="EC" id="6.5.1.1" evidence="2"/>
<organism evidence="6 7">
    <name type="scientific">Caulobacter vibrioides</name>
    <name type="common">Caulobacter crescentus</name>
    <dbReference type="NCBI Taxonomy" id="155892"/>
    <lineage>
        <taxon>Bacteria</taxon>
        <taxon>Pseudomonadati</taxon>
        <taxon>Pseudomonadota</taxon>
        <taxon>Alphaproteobacteria</taxon>
        <taxon>Caulobacterales</taxon>
        <taxon>Caulobacteraceae</taxon>
        <taxon>Caulobacter</taxon>
    </lineage>
</organism>
<evidence type="ECO:0000256" key="2">
    <source>
        <dbReference type="ARBA" id="ARBA00012727"/>
    </source>
</evidence>